<keyword evidence="1" id="KW-0812">Transmembrane</keyword>
<keyword evidence="1" id="KW-0472">Membrane</keyword>
<name>A0A1I0VKL4_9RHOB</name>
<proteinExistence type="predicted"/>
<dbReference type="InterPro" id="IPR007730">
    <property type="entry name" value="SPOR-like_dom"/>
</dbReference>
<accession>A0A1I0VKL4</accession>
<dbReference type="OrthoDB" id="8479416at2"/>
<feature type="transmembrane region" description="Helical" evidence="1">
    <location>
        <begin position="20"/>
        <end position="43"/>
    </location>
</feature>
<gene>
    <name evidence="3" type="ORF">SAMN05421688_0735</name>
</gene>
<dbReference type="PROSITE" id="PS51724">
    <property type="entry name" value="SPOR"/>
    <property type="match status" value="1"/>
</dbReference>
<dbReference type="Pfam" id="PF05036">
    <property type="entry name" value="SPOR"/>
    <property type="match status" value="1"/>
</dbReference>
<dbReference type="STRING" id="871651.SAMN05421688_0735"/>
<dbReference type="EMBL" id="FOJU01000001">
    <property type="protein sequence ID" value="SFA76944.1"/>
    <property type="molecule type" value="Genomic_DNA"/>
</dbReference>
<evidence type="ECO:0000256" key="1">
    <source>
        <dbReference type="SAM" id="Phobius"/>
    </source>
</evidence>
<dbReference type="RefSeq" id="WP_092060659.1">
    <property type="nucleotide sequence ID" value="NZ_FOJU01000001.1"/>
</dbReference>
<dbReference type="InterPro" id="IPR036680">
    <property type="entry name" value="SPOR-like_sf"/>
</dbReference>
<dbReference type="Gene3D" id="3.30.70.1070">
    <property type="entry name" value="Sporulation related repeat"/>
    <property type="match status" value="1"/>
</dbReference>
<organism evidence="3 4">
    <name type="scientific">Poseidonocella pacifica</name>
    <dbReference type="NCBI Taxonomy" id="871651"/>
    <lineage>
        <taxon>Bacteria</taxon>
        <taxon>Pseudomonadati</taxon>
        <taxon>Pseudomonadota</taxon>
        <taxon>Alphaproteobacteria</taxon>
        <taxon>Rhodobacterales</taxon>
        <taxon>Roseobacteraceae</taxon>
        <taxon>Poseidonocella</taxon>
    </lineage>
</organism>
<dbReference type="Proteomes" id="UP000198796">
    <property type="component" value="Unassembled WGS sequence"/>
</dbReference>
<feature type="domain" description="SPOR" evidence="2">
    <location>
        <begin position="214"/>
        <end position="299"/>
    </location>
</feature>
<protein>
    <submittedName>
        <fullName evidence="3">Sporulation related domain-containing protein</fullName>
    </submittedName>
</protein>
<keyword evidence="4" id="KW-1185">Reference proteome</keyword>
<evidence type="ECO:0000259" key="2">
    <source>
        <dbReference type="PROSITE" id="PS51724"/>
    </source>
</evidence>
<evidence type="ECO:0000313" key="3">
    <source>
        <dbReference type="EMBL" id="SFA76944.1"/>
    </source>
</evidence>
<reference evidence="3 4" key="1">
    <citation type="submission" date="2016-10" db="EMBL/GenBank/DDBJ databases">
        <authorList>
            <person name="de Groot N.N."/>
        </authorList>
    </citation>
    <scope>NUCLEOTIDE SEQUENCE [LARGE SCALE GENOMIC DNA]</scope>
    <source>
        <strain evidence="3 4">DSM 29316</strain>
    </source>
</reference>
<dbReference type="AlphaFoldDB" id="A0A1I0VKL4"/>
<keyword evidence="1" id="KW-1133">Transmembrane helix</keyword>
<dbReference type="GO" id="GO:0042834">
    <property type="term" value="F:peptidoglycan binding"/>
    <property type="evidence" value="ECO:0007669"/>
    <property type="project" value="InterPro"/>
</dbReference>
<sequence length="299" mass="31495">MAEFSPSQDGLERSGGLPRVNLVNLAGAAISLALVVGIGVWGYRIVMRDVSGIPVVRALEGPMRVQPENPGGIAAENQGFAVNTVAASGIAEAPADRLVLAPMPEEIDAEEAAALRPVVPLPEGEDTRDIAAAAEGPFDAVAEEDLSEEEAILALADQIAAQVAGGVAEVNRETAERARPEVFSIRPLVRPERVTLARSAPAKITAPKEIDPATLAKGTALVQLGAYPSGEIARAEWVRIAGRFGELLGPRPRVIQRVETGGRIFYRLRASGFDDINDARRFCAALNAESADCIPVSVK</sequence>
<evidence type="ECO:0000313" key="4">
    <source>
        <dbReference type="Proteomes" id="UP000198796"/>
    </source>
</evidence>